<evidence type="ECO:0008006" key="4">
    <source>
        <dbReference type="Google" id="ProtNLM"/>
    </source>
</evidence>
<evidence type="ECO:0000313" key="2">
    <source>
        <dbReference type="EnsemblMetazoa" id="MESCA005576-PA"/>
    </source>
</evidence>
<dbReference type="AlphaFoldDB" id="T1GPP0"/>
<keyword evidence="3" id="KW-1185">Reference proteome</keyword>
<dbReference type="EMBL" id="CAQQ02131217">
    <property type="status" value="NOT_ANNOTATED_CDS"/>
    <property type="molecule type" value="Genomic_DNA"/>
</dbReference>
<feature type="compositionally biased region" description="Basic and acidic residues" evidence="1">
    <location>
        <begin position="73"/>
        <end position="82"/>
    </location>
</feature>
<proteinExistence type="predicted"/>
<dbReference type="EMBL" id="CAQQ02131216">
    <property type="status" value="NOT_ANNOTATED_CDS"/>
    <property type="molecule type" value="Genomic_DNA"/>
</dbReference>
<dbReference type="EnsemblMetazoa" id="MESCA005576-RA">
    <property type="protein sequence ID" value="MESCA005576-PA"/>
    <property type="gene ID" value="MESCA005576"/>
</dbReference>
<reference evidence="2" key="2">
    <citation type="submission" date="2015-06" db="UniProtKB">
        <authorList>
            <consortium name="EnsemblMetazoa"/>
        </authorList>
    </citation>
    <scope>IDENTIFICATION</scope>
</reference>
<name>T1GPP0_MEGSC</name>
<dbReference type="EMBL" id="CAQQ02131218">
    <property type="status" value="NOT_ANNOTATED_CDS"/>
    <property type="molecule type" value="Genomic_DNA"/>
</dbReference>
<feature type="compositionally biased region" description="Low complexity" evidence="1">
    <location>
        <begin position="86"/>
        <end position="97"/>
    </location>
</feature>
<protein>
    <recommendedName>
        <fullName evidence="4">Reverse transcriptase domain-containing protein</fullName>
    </recommendedName>
</protein>
<accession>T1GPP0</accession>
<reference evidence="3" key="1">
    <citation type="submission" date="2013-02" db="EMBL/GenBank/DDBJ databases">
        <authorList>
            <person name="Hughes D."/>
        </authorList>
    </citation>
    <scope>NUCLEOTIDE SEQUENCE</scope>
    <source>
        <strain>Durham</strain>
        <strain evidence="3">NC isolate 2 -- Noor lab</strain>
    </source>
</reference>
<feature type="region of interest" description="Disordered" evidence="1">
    <location>
        <begin position="73"/>
        <end position="97"/>
    </location>
</feature>
<dbReference type="HOGENOM" id="CLU_1356035_0_0_1"/>
<evidence type="ECO:0000256" key="1">
    <source>
        <dbReference type="SAM" id="MobiDB-lite"/>
    </source>
</evidence>
<evidence type="ECO:0000313" key="3">
    <source>
        <dbReference type="Proteomes" id="UP000015102"/>
    </source>
</evidence>
<organism evidence="2 3">
    <name type="scientific">Megaselia scalaris</name>
    <name type="common">Humpbacked fly</name>
    <name type="synonym">Phora scalaris</name>
    <dbReference type="NCBI Taxonomy" id="36166"/>
    <lineage>
        <taxon>Eukaryota</taxon>
        <taxon>Metazoa</taxon>
        <taxon>Ecdysozoa</taxon>
        <taxon>Arthropoda</taxon>
        <taxon>Hexapoda</taxon>
        <taxon>Insecta</taxon>
        <taxon>Pterygota</taxon>
        <taxon>Neoptera</taxon>
        <taxon>Endopterygota</taxon>
        <taxon>Diptera</taxon>
        <taxon>Brachycera</taxon>
        <taxon>Muscomorpha</taxon>
        <taxon>Platypezoidea</taxon>
        <taxon>Phoridae</taxon>
        <taxon>Megaseliini</taxon>
        <taxon>Megaselia</taxon>
    </lineage>
</organism>
<dbReference type="Proteomes" id="UP000015102">
    <property type="component" value="Unassembled WGS sequence"/>
</dbReference>
<sequence>MKYAYIRTGNIIYNADDIDVIGRTPSEVIDKFLAIKKATKSVGLRVNGSKTKLMITSHGDSIIDHTYQSYKTKEIRDSESPTHETNSNSNCNSNYKSQNQQHLPTIICRRRCRRRQQCQHQTSLVGIFKLHPKSVQTAKRTRMSCMRQLKRLILHDMTVWFDLGSHETWFLLAIVSRLPRTNHGVMSRRIGLCKILLKNVFL</sequence>